<dbReference type="NCBIfam" id="TIGR00350">
    <property type="entry name" value="lytR_cpsA_psr"/>
    <property type="match status" value="1"/>
</dbReference>
<dbReference type="AlphaFoldDB" id="A0A5R9E1V2"/>
<comment type="caution">
    <text evidence="5">The sequence shown here is derived from an EMBL/GenBank/DDBJ whole genome shotgun (WGS) entry which is preliminary data.</text>
</comment>
<evidence type="ECO:0000256" key="2">
    <source>
        <dbReference type="SAM" id="MobiDB-lite"/>
    </source>
</evidence>
<keyword evidence="6" id="KW-1185">Reference proteome</keyword>
<sequence>MAALAVLLAAATAAGVWVYRDLQGNIRSADVDNKIGDDRPPSTSPGSKNILVVGSDSRAGANARYGSGSTTMRSDTLMVLHLAASRKWATVVSFPRDSWVKVPACDRGDGSTSSPHHAKINEAFAIGGTGGEVAGAAACAIKTVEQSTGLRIDHFMSVDFQGFKGMVNALDGMEVCPTAAIRDEKARLDIPAGCQTVRDEDALGYVRARYGVGDGSDLGRIGRQQEFMRALADRAQQKLTSPGAMYGLLDSATKSLTTDKALAGIQPLYGLVSRLKAIPPGRLTFVTVPNYPRSMDVPSDTANVVWQYPAAADLFAALARDREVRKETVAAAGEKPLYASSVRVRVLNGTGTPGLAWEAAQSLRRAGFTVTGTGNASAAARTSVTHPAGLGEQARALASRLPGTTVAESADAPEGMVTLTVGGDFTGMP</sequence>
<dbReference type="EMBL" id="VAWE01000001">
    <property type="protein sequence ID" value="TLQ42942.1"/>
    <property type="molecule type" value="Genomic_DNA"/>
</dbReference>
<gene>
    <name evidence="5" type="ORF">FEF34_07040</name>
</gene>
<reference evidence="5 6" key="1">
    <citation type="submission" date="2019-05" db="EMBL/GenBank/DDBJ databases">
        <title>Streptomyces marianii sp. nov., a novel marine actinomycete from southern coast of India.</title>
        <authorList>
            <person name="Iniyan A.M."/>
            <person name="Wink J."/>
            <person name="Ramprasad E."/>
            <person name="Ramana C.V."/>
            <person name="Bunk B."/>
            <person name="Sproer C."/>
            <person name="Joseph F.-J.R.S."/>
            <person name="Vincent S.G.P."/>
        </authorList>
    </citation>
    <scope>NUCLEOTIDE SEQUENCE [LARGE SCALE GENOMIC DNA]</scope>
    <source>
        <strain evidence="5 6">ICN19</strain>
    </source>
</reference>
<feature type="region of interest" description="Disordered" evidence="2">
    <location>
        <begin position="30"/>
        <end position="51"/>
    </location>
</feature>
<dbReference type="InterPro" id="IPR027381">
    <property type="entry name" value="LytR/CpsA/Psr_C"/>
</dbReference>
<dbReference type="InterPro" id="IPR004474">
    <property type="entry name" value="LytR_CpsA_psr"/>
</dbReference>
<dbReference type="Gene3D" id="3.40.630.190">
    <property type="entry name" value="LCP protein"/>
    <property type="match status" value="1"/>
</dbReference>
<dbReference type="OrthoDB" id="9782542at2"/>
<evidence type="ECO:0000313" key="5">
    <source>
        <dbReference type="EMBL" id="TLQ42942.1"/>
    </source>
</evidence>
<accession>A0A5R9E1V2</accession>
<dbReference type="PANTHER" id="PTHR33392:SF6">
    <property type="entry name" value="POLYISOPRENYL-TEICHOIC ACID--PEPTIDOGLYCAN TEICHOIC ACID TRANSFERASE TAGU"/>
    <property type="match status" value="1"/>
</dbReference>
<dbReference type="PANTHER" id="PTHR33392">
    <property type="entry name" value="POLYISOPRENYL-TEICHOIC ACID--PEPTIDOGLYCAN TEICHOIC ACID TRANSFERASE TAGU"/>
    <property type="match status" value="1"/>
</dbReference>
<feature type="domain" description="LytR/CpsA/Psr regulator C-terminal" evidence="4">
    <location>
        <begin position="341"/>
        <end position="425"/>
    </location>
</feature>
<evidence type="ECO:0000259" key="4">
    <source>
        <dbReference type="Pfam" id="PF13399"/>
    </source>
</evidence>
<proteinExistence type="inferred from homology"/>
<dbReference type="Proteomes" id="UP000305921">
    <property type="component" value="Unassembled WGS sequence"/>
</dbReference>
<protein>
    <submittedName>
        <fullName evidence="5">LytR family transcriptional regulator</fullName>
    </submittedName>
</protein>
<evidence type="ECO:0000313" key="6">
    <source>
        <dbReference type="Proteomes" id="UP000305921"/>
    </source>
</evidence>
<feature type="compositionally biased region" description="Basic and acidic residues" evidence="2">
    <location>
        <begin position="30"/>
        <end position="40"/>
    </location>
</feature>
<dbReference type="InterPro" id="IPR050922">
    <property type="entry name" value="LytR/CpsA/Psr_CW_biosynth"/>
</dbReference>
<organism evidence="5 6">
    <name type="scientific">Streptomyces marianii</name>
    <dbReference type="NCBI Taxonomy" id="1817406"/>
    <lineage>
        <taxon>Bacteria</taxon>
        <taxon>Bacillati</taxon>
        <taxon>Actinomycetota</taxon>
        <taxon>Actinomycetes</taxon>
        <taxon>Kitasatosporales</taxon>
        <taxon>Streptomycetaceae</taxon>
        <taxon>Streptomyces</taxon>
    </lineage>
</organism>
<dbReference type="Pfam" id="PF13399">
    <property type="entry name" value="LytR_C"/>
    <property type="match status" value="1"/>
</dbReference>
<dbReference type="Pfam" id="PF03816">
    <property type="entry name" value="LytR_cpsA_psr"/>
    <property type="match status" value="1"/>
</dbReference>
<dbReference type="Gene3D" id="3.30.70.2390">
    <property type="match status" value="1"/>
</dbReference>
<feature type="domain" description="Cell envelope-related transcriptional attenuator" evidence="3">
    <location>
        <begin position="73"/>
        <end position="236"/>
    </location>
</feature>
<evidence type="ECO:0000259" key="3">
    <source>
        <dbReference type="Pfam" id="PF03816"/>
    </source>
</evidence>
<evidence type="ECO:0000256" key="1">
    <source>
        <dbReference type="ARBA" id="ARBA00006068"/>
    </source>
</evidence>
<dbReference type="RefSeq" id="WP_138052358.1">
    <property type="nucleotide sequence ID" value="NZ_VAWE01000001.1"/>
</dbReference>
<name>A0A5R9E1V2_9ACTN</name>
<comment type="similarity">
    <text evidence="1">Belongs to the LytR/CpsA/Psr (LCP) family.</text>
</comment>